<gene>
    <name evidence="2" type="ORF">PQU98_04530</name>
</gene>
<comment type="caution">
    <text evidence="2">The sequence shown here is derived from an EMBL/GenBank/DDBJ whole genome shotgun (WGS) entry which is preliminary data.</text>
</comment>
<evidence type="ECO:0000256" key="1">
    <source>
        <dbReference type="SAM" id="MobiDB-lite"/>
    </source>
</evidence>
<accession>A0ABT5HHA2</accession>
<organism evidence="2 3">
    <name type="scientific">Asticcacaulis machinosus</name>
    <dbReference type="NCBI Taxonomy" id="2984211"/>
    <lineage>
        <taxon>Bacteria</taxon>
        <taxon>Pseudomonadati</taxon>
        <taxon>Pseudomonadota</taxon>
        <taxon>Alphaproteobacteria</taxon>
        <taxon>Caulobacterales</taxon>
        <taxon>Caulobacteraceae</taxon>
        <taxon>Asticcacaulis</taxon>
    </lineage>
</organism>
<protein>
    <submittedName>
        <fullName evidence="2">Uncharacterized protein</fullName>
    </submittedName>
</protein>
<keyword evidence="3" id="KW-1185">Reference proteome</keyword>
<dbReference type="Proteomes" id="UP001218579">
    <property type="component" value="Unassembled WGS sequence"/>
</dbReference>
<dbReference type="RefSeq" id="WP_272743690.1">
    <property type="nucleotide sequence ID" value="NZ_JAQQKV010000001.1"/>
</dbReference>
<sequence>MSLSLVITNAGRAALVNAANTGTNTVLVTQIGVSATAVTANPTMTALAGEIKRLATFGGVAVADDTLHMTIRDETASVYSLRSFALYLSNGVLFGLFGQASPIMEKTVNSTLLLSVDIKLADIAAPTITFGSTEFLNPPATTEVQGVIELATDPEVAGKTDATRAVTAKSLWFAFSTWLAAWGSDVWRSSNDGSGSGLDSDLLDGQQGAWYSNIAARLGFTPANKAGDTFTGPIRRDELAYLDIQGGNPILNFDAADYIYFSRATNVLYFIIGGAARASLDPSGVFSSAGQMGAAGQIVWNAGNDGAGSGMDADLFHGRPPSAYTRNDGTPNAARSQGQISAGDTPNEGFHSAPIQIREIGYVGTATRSTAYAPSIAFHWAGVNAAHLKMYEDGSLRARGNNNDPASYVPFYAANVYSHSQIVWSAGNDGAGSGLDSDLLDGQQGGWYADIPGRLGFVPVRQGGGSGQGPNIVHIGWSGSRLKAQVDSSDLGSIVFDPHIADVWRASNDGAGSGMDTDLFRGNPLEAFALLNQFDFNANPVGHFQMPGGFVVNWGTSGVLNGDQPATINLSKPVSLHLAAVCVPNGSNANVDNHGIMVNQPIGQPATSLTVGRGFITGGGGTSGTVTFIAIGKV</sequence>
<proteinExistence type="predicted"/>
<dbReference type="EMBL" id="JAQQKV010000001">
    <property type="protein sequence ID" value="MDC7675383.1"/>
    <property type="molecule type" value="Genomic_DNA"/>
</dbReference>
<feature type="region of interest" description="Disordered" evidence="1">
    <location>
        <begin position="326"/>
        <end position="348"/>
    </location>
</feature>
<reference evidence="2 3" key="1">
    <citation type="submission" date="2023-01" db="EMBL/GenBank/DDBJ databases">
        <title>Novel species of the genus Asticcacaulis isolated from rivers.</title>
        <authorList>
            <person name="Lu H."/>
        </authorList>
    </citation>
    <scope>NUCLEOTIDE SEQUENCE [LARGE SCALE GENOMIC DNA]</scope>
    <source>
        <strain evidence="2 3">LKC15W</strain>
    </source>
</reference>
<evidence type="ECO:0000313" key="2">
    <source>
        <dbReference type="EMBL" id="MDC7675383.1"/>
    </source>
</evidence>
<evidence type="ECO:0000313" key="3">
    <source>
        <dbReference type="Proteomes" id="UP001218579"/>
    </source>
</evidence>
<name>A0ABT5HHA2_9CAUL</name>
<feature type="compositionally biased region" description="Polar residues" evidence="1">
    <location>
        <begin position="326"/>
        <end position="344"/>
    </location>
</feature>